<dbReference type="PANTHER" id="PTHR23028">
    <property type="entry name" value="ACETYLTRANSFERASE"/>
    <property type="match status" value="1"/>
</dbReference>
<name>A0ABP9SSP2_9ACTN</name>
<keyword evidence="13" id="KW-1185">Reference proteome</keyword>
<dbReference type="Pfam" id="PF19040">
    <property type="entry name" value="SGNH"/>
    <property type="match status" value="1"/>
</dbReference>
<dbReference type="SUPFAM" id="SSF52266">
    <property type="entry name" value="SGNH hydrolase"/>
    <property type="match status" value="1"/>
</dbReference>
<dbReference type="InterPro" id="IPR043968">
    <property type="entry name" value="SGNH"/>
</dbReference>
<keyword evidence="6 9" id="KW-0472">Membrane</keyword>
<feature type="region of interest" description="Disordered" evidence="8">
    <location>
        <begin position="1"/>
        <end position="51"/>
    </location>
</feature>
<feature type="domain" description="Acyltransferase 3" evidence="10">
    <location>
        <begin position="56"/>
        <end position="385"/>
    </location>
</feature>
<feature type="transmembrane region" description="Helical" evidence="9">
    <location>
        <begin position="407"/>
        <end position="429"/>
    </location>
</feature>
<dbReference type="InterPro" id="IPR002656">
    <property type="entry name" value="Acyl_transf_3_dom"/>
</dbReference>
<feature type="transmembrane region" description="Helical" evidence="9">
    <location>
        <begin position="59"/>
        <end position="77"/>
    </location>
</feature>
<comment type="caution">
    <text evidence="12">The sequence shown here is derived from an EMBL/GenBank/DDBJ whole genome shotgun (WGS) entry which is preliminary data.</text>
</comment>
<feature type="transmembrane region" description="Helical" evidence="9">
    <location>
        <begin position="368"/>
        <end position="386"/>
    </location>
</feature>
<dbReference type="RefSeq" id="WP_345639275.1">
    <property type="nucleotide sequence ID" value="NZ_BAABJQ010000057.1"/>
</dbReference>
<feature type="transmembrane region" description="Helical" evidence="9">
    <location>
        <begin position="302"/>
        <end position="322"/>
    </location>
</feature>
<feature type="transmembrane region" description="Helical" evidence="9">
    <location>
        <begin position="195"/>
        <end position="212"/>
    </location>
</feature>
<evidence type="ECO:0000259" key="11">
    <source>
        <dbReference type="Pfam" id="PF19040"/>
    </source>
</evidence>
<evidence type="ECO:0000256" key="7">
    <source>
        <dbReference type="ARBA" id="ARBA00023315"/>
    </source>
</evidence>
<evidence type="ECO:0000256" key="3">
    <source>
        <dbReference type="ARBA" id="ARBA00022679"/>
    </source>
</evidence>
<feature type="transmembrane region" description="Helical" evidence="9">
    <location>
        <begin position="219"/>
        <end position="239"/>
    </location>
</feature>
<dbReference type="InterPro" id="IPR050879">
    <property type="entry name" value="Acyltransferase_3"/>
</dbReference>
<keyword evidence="2" id="KW-1003">Cell membrane</keyword>
<dbReference type="GO" id="GO:0016787">
    <property type="term" value="F:hydrolase activity"/>
    <property type="evidence" value="ECO:0007669"/>
    <property type="project" value="UniProtKB-KW"/>
</dbReference>
<evidence type="ECO:0000256" key="9">
    <source>
        <dbReference type="SAM" id="Phobius"/>
    </source>
</evidence>
<accession>A0ABP9SSP2</accession>
<feature type="transmembrane region" description="Helical" evidence="9">
    <location>
        <begin position="343"/>
        <end position="362"/>
    </location>
</feature>
<keyword evidence="3" id="KW-0808">Transferase</keyword>
<feature type="transmembrane region" description="Helical" evidence="9">
    <location>
        <begin position="277"/>
        <end position="296"/>
    </location>
</feature>
<evidence type="ECO:0000313" key="12">
    <source>
        <dbReference type="EMBL" id="GAA5202053.1"/>
    </source>
</evidence>
<feature type="transmembrane region" description="Helical" evidence="9">
    <location>
        <begin position="123"/>
        <end position="142"/>
    </location>
</feature>
<dbReference type="InterPro" id="IPR036514">
    <property type="entry name" value="SGNH_hydro_sf"/>
</dbReference>
<feature type="compositionally biased region" description="Low complexity" evidence="8">
    <location>
        <begin position="9"/>
        <end position="41"/>
    </location>
</feature>
<comment type="subcellular location">
    <subcellularLocation>
        <location evidence="1">Cell membrane</location>
        <topology evidence="1">Multi-pass membrane protein</topology>
    </subcellularLocation>
</comment>
<dbReference type="Proteomes" id="UP001501570">
    <property type="component" value="Unassembled WGS sequence"/>
</dbReference>
<keyword evidence="5 9" id="KW-1133">Transmembrane helix</keyword>
<keyword evidence="12" id="KW-0378">Hydrolase</keyword>
<dbReference type="Pfam" id="PF01757">
    <property type="entry name" value="Acyl_transf_3"/>
    <property type="match status" value="1"/>
</dbReference>
<sequence length="741" mass="77953">MSEHSPRTVVGSGSSVVSPSLTNAPGGQHPHPPGEGAEPAGRASRSEQRRSGFRPDIEGLRAIAVLAVVIYHAGALVVGGGYVGVDVFFVISGFLITTNLYREVETRGRISFGSFYGRRMIRLLPASALVVVATVAASWLWMSPLVAKAVAKDGIAAALYGINVRLAVQGTNYLSAARPPSPLQHFWSLAVEEQFYLIWPLLLVIASGVWLRRRPSRRAAAITLAVLAAGSLALCVWQTQASEPWAYFGIQARAWELAAGALVALAAPRLARLPRIAAELTMWAGLAGVLVAVFVYTDATVFPGYAAVLPVAGAALVIAGGCGPARGVPTVLGTAPLQMFGRLSYSWYLWHWPVLIVGQSIVGHTLSVWLGLGLAFGALLPAWLSMRLIENPIRFRASLRRRPRRGLIIGASLSTVSVGAAGLVGLLPMHLNGSGHATNTATVVADGSAADAAARLSALIATSAQNTAMPANLVPAVTAAGGDLPTDTGCLASLDATSTADAIAAGCDSYGDKTSTTTLVLFGDSHTEQWFDAFNTVARQRHWRLVVLAKSGCTPANALTTKLNTQRAFTECATWRADALRVIASLKPAMVLMSTRTYGGPPVDKDNQLVPGDPDQLWTTALMDTATQVKQTGAQVILMQDTPDPRGASVPDCVAQYTKAVQTCALPASTAVYPSRRVATVAAAQAAAMPVIDPLPWFCTATTCPPIIGNTLVYRDDSHVSATYIRLLTPLLSDALATALH</sequence>
<evidence type="ECO:0000256" key="5">
    <source>
        <dbReference type="ARBA" id="ARBA00022989"/>
    </source>
</evidence>
<keyword evidence="7" id="KW-0012">Acyltransferase</keyword>
<organism evidence="12 13">
    <name type="scientific">Rugosimonospora acidiphila</name>
    <dbReference type="NCBI Taxonomy" id="556531"/>
    <lineage>
        <taxon>Bacteria</taxon>
        <taxon>Bacillati</taxon>
        <taxon>Actinomycetota</taxon>
        <taxon>Actinomycetes</taxon>
        <taxon>Micromonosporales</taxon>
        <taxon>Micromonosporaceae</taxon>
        <taxon>Rugosimonospora</taxon>
    </lineage>
</organism>
<feature type="transmembrane region" description="Helical" evidence="9">
    <location>
        <begin position="245"/>
        <end position="265"/>
    </location>
</feature>
<protein>
    <submittedName>
        <fullName evidence="12">SGNH hydrolase domain-containing protein</fullName>
    </submittedName>
</protein>
<proteinExistence type="predicted"/>
<evidence type="ECO:0000256" key="8">
    <source>
        <dbReference type="SAM" id="MobiDB-lite"/>
    </source>
</evidence>
<feature type="transmembrane region" description="Helical" evidence="9">
    <location>
        <begin position="83"/>
        <end position="102"/>
    </location>
</feature>
<evidence type="ECO:0000256" key="1">
    <source>
        <dbReference type="ARBA" id="ARBA00004651"/>
    </source>
</evidence>
<evidence type="ECO:0000256" key="6">
    <source>
        <dbReference type="ARBA" id="ARBA00023136"/>
    </source>
</evidence>
<evidence type="ECO:0000256" key="4">
    <source>
        <dbReference type="ARBA" id="ARBA00022692"/>
    </source>
</evidence>
<gene>
    <name evidence="12" type="ORF">GCM10023322_83170</name>
</gene>
<evidence type="ECO:0000256" key="2">
    <source>
        <dbReference type="ARBA" id="ARBA00022475"/>
    </source>
</evidence>
<reference evidence="13" key="1">
    <citation type="journal article" date="2019" name="Int. J. Syst. Evol. Microbiol.">
        <title>The Global Catalogue of Microorganisms (GCM) 10K type strain sequencing project: providing services to taxonomists for standard genome sequencing and annotation.</title>
        <authorList>
            <consortium name="The Broad Institute Genomics Platform"/>
            <consortium name="The Broad Institute Genome Sequencing Center for Infectious Disease"/>
            <person name="Wu L."/>
            <person name="Ma J."/>
        </authorList>
    </citation>
    <scope>NUCLEOTIDE SEQUENCE [LARGE SCALE GENOMIC DNA]</scope>
    <source>
        <strain evidence="13">JCM 18304</strain>
    </source>
</reference>
<dbReference type="Gene3D" id="3.40.50.1110">
    <property type="entry name" value="SGNH hydrolase"/>
    <property type="match status" value="1"/>
</dbReference>
<evidence type="ECO:0000313" key="13">
    <source>
        <dbReference type="Proteomes" id="UP001501570"/>
    </source>
</evidence>
<feature type="domain" description="SGNH" evidence="11">
    <location>
        <begin position="506"/>
        <end position="732"/>
    </location>
</feature>
<evidence type="ECO:0000259" key="10">
    <source>
        <dbReference type="Pfam" id="PF01757"/>
    </source>
</evidence>
<dbReference type="PANTHER" id="PTHR23028:SF53">
    <property type="entry name" value="ACYL_TRANSF_3 DOMAIN-CONTAINING PROTEIN"/>
    <property type="match status" value="1"/>
</dbReference>
<dbReference type="EMBL" id="BAABJQ010000057">
    <property type="protein sequence ID" value="GAA5202053.1"/>
    <property type="molecule type" value="Genomic_DNA"/>
</dbReference>
<keyword evidence="4 9" id="KW-0812">Transmembrane</keyword>